<name>A0AA40KLU5_9HYME</name>
<evidence type="ECO:0000313" key="2">
    <source>
        <dbReference type="EMBL" id="KAK1125169.1"/>
    </source>
</evidence>
<proteinExistence type="predicted"/>
<evidence type="ECO:0000256" key="1">
    <source>
        <dbReference type="SAM" id="MobiDB-lite"/>
    </source>
</evidence>
<protein>
    <submittedName>
        <fullName evidence="2">Uncharacterized protein</fullName>
    </submittedName>
</protein>
<reference evidence="2" key="1">
    <citation type="submission" date="2021-10" db="EMBL/GenBank/DDBJ databases">
        <title>Melipona bicolor Genome sequencing and assembly.</title>
        <authorList>
            <person name="Araujo N.S."/>
            <person name="Arias M.C."/>
        </authorList>
    </citation>
    <scope>NUCLEOTIDE SEQUENCE</scope>
    <source>
        <strain evidence="2">USP_2M_L1-L4_2017</strain>
        <tissue evidence="2">Whole body</tissue>
    </source>
</reference>
<evidence type="ECO:0000313" key="3">
    <source>
        <dbReference type="Proteomes" id="UP001177670"/>
    </source>
</evidence>
<comment type="caution">
    <text evidence="2">The sequence shown here is derived from an EMBL/GenBank/DDBJ whole genome shotgun (WGS) entry which is preliminary data.</text>
</comment>
<sequence length="96" mass="11424">MIFPIESQTAATVLKTEKTQKIKKKLKRFGVPSQSRSRQSSKSSSKTLEIADQNDYRALKMERGYVKRTMRFRIELQWLLSRWWEVDSRLAKWLMG</sequence>
<dbReference type="EMBL" id="JAHYIQ010000017">
    <property type="protein sequence ID" value="KAK1125169.1"/>
    <property type="molecule type" value="Genomic_DNA"/>
</dbReference>
<organism evidence="2 3">
    <name type="scientific">Melipona bicolor</name>
    <dbReference type="NCBI Taxonomy" id="60889"/>
    <lineage>
        <taxon>Eukaryota</taxon>
        <taxon>Metazoa</taxon>
        <taxon>Ecdysozoa</taxon>
        <taxon>Arthropoda</taxon>
        <taxon>Hexapoda</taxon>
        <taxon>Insecta</taxon>
        <taxon>Pterygota</taxon>
        <taxon>Neoptera</taxon>
        <taxon>Endopterygota</taxon>
        <taxon>Hymenoptera</taxon>
        <taxon>Apocrita</taxon>
        <taxon>Aculeata</taxon>
        <taxon>Apoidea</taxon>
        <taxon>Anthophila</taxon>
        <taxon>Apidae</taxon>
        <taxon>Melipona</taxon>
    </lineage>
</organism>
<accession>A0AA40KLU5</accession>
<gene>
    <name evidence="2" type="ORF">K0M31_006509</name>
</gene>
<feature type="compositionally biased region" description="Low complexity" evidence="1">
    <location>
        <begin position="33"/>
        <end position="46"/>
    </location>
</feature>
<keyword evidence="3" id="KW-1185">Reference proteome</keyword>
<feature type="region of interest" description="Disordered" evidence="1">
    <location>
        <begin position="24"/>
        <end position="49"/>
    </location>
</feature>
<dbReference type="AlphaFoldDB" id="A0AA40KLU5"/>
<dbReference type="Proteomes" id="UP001177670">
    <property type="component" value="Unassembled WGS sequence"/>
</dbReference>